<evidence type="ECO:0000313" key="3">
    <source>
        <dbReference type="Proteomes" id="UP000672657"/>
    </source>
</evidence>
<dbReference type="Proteomes" id="UP000672657">
    <property type="component" value="Unassembled WGS sequence"/>
</dbReference>
<dbReference type="EMBL" id="CAJPVI010000087">
    <property type="protein sequence ID" value="CAG2160648.1"/>
    <property type="molecule type" value="Genomic_DNA"/>
</dbReference>
<keyword evidence="3" id="KW-1185">Reference proteome</keyword>
<proteinExistence type="predicted"/>
<evidence type="ECO:0000259" key="1">
    <source>
        <dbReference type="Pfam" id="PF19502"/>
    </source>
</evidence>
<gene>
    <name evidence="2" type="ORF">LMG26411_07646</name>
</gene>
<protein>
    <recommendedName>
        <fullName evidence="1">DUF6036 domain-containing protein</fullName>
    </recommendedName>
</protein>
<evidence type="ECO:0000313" key="2">
    <source>
        <dbReference type="EMBL" id="CAG2160648.1"/>
    </source>
</evidence>
<accession>A0ABN7QEA0</accession>
<organism evidence="2 3">
    <name type="scientific">Cupriavidus numazuensis</name>
    <dbReference type="NCBI Taxonomy" id="221992"/>
    <lineage>
        <taxon>Bacteria</taxon>
        <taxon>Pseudomonadati</taxon>
        <taxon>Pseudomonadota</taxon>
        <taxon>Betaproteobacteria</taxon>
        <taxon>Burkholderiales</taxon>
        <taxon>Burkholderiaceae</taxon>
        <taxon>Cupriavidus</taxon>
    </lineage>
</organism>
<comment type="caution">
    <text evidence="2">The sequence shown here is derived from an EMBL/GenBank/DDBJ whole genome shotgun (WGS) entry which is preliminary data.</text>
</comment>
<dbReference type="RefSeq" id="WP_211958391.1">
    <property type="nucleotide sequence ID" value="NZ_CAJPVI010000087.1"/>
</dbReference>
<reference evidence="2 3" key="1">
    <citation type="submission" date="2021-03" db="EMBL/GenBank/DDBJ databases">
        <authorList>
            <person name="Peeters C."/>
        </authorList>
    </citation>
    <scope>NUCLEOTIDE SEQUENCE [LARGE SCALE GENOMIC DNA]</scope>
    <source>
        <strain evidence="2 3">LMG 26411</strain>
    </source>
</reference>
<dbReference type="InterPro" id="IPR045792">
    <property type="entry name" value="DUF6036"/>
</dbReference>
<feature type="domain" description="DUF6036" evidence="1">
    <location>
        <begin position="11"/>
        <end position="132"/>
    </location>
</feature>
<dbReference type="Pfam" id="PF19502">
    <property type="entry name" value="DUF6036"/>
    <property type="match status" value="1"/>
</dbReference>
<name>A0ABN7QEA0_9BURK</name>
<sequence length="192" mass="21027">MNREDLEHIIRAAGEITDEYEFVIVGSQSILGGIPYPPAVFTVSSEADIYPLNAHEKADHIDAAIGEGSHFHDTHGYYAQGVGPETACLPAGWLHRVERIQNQGTNGRVGYCLGVLDLFMAKAVADRDKDRDFDVALLVHSYVKADEAIAMVGKMPIDAASQGRLRARIKRWIKIADDQRAQDSGNIPEAGE</sequence>